<dbReference type="Proteomes" id="UP001610335">
    <property type="component" value="Unassembled WGS sequence"/>
</dbReference>
<gene>
    <name evidence="1" type="ORF">BDW59DRAFT_180562</name>
</gene>
<dbReference type="PANTHER" id="PTHR35020:SF4">
    <property type="entry name" value="N-ACETYLGLUCOSAMINE-INDUCED PROTEIN 1"/>
    <property type="match status" value="1"/>
</dbReference>
<protein>
    <recommendedName>
        <fullName evidence="3">N-acetylglucosamine-induced protein 1</fullName>
    </recommendedName>
</protein>
<dbReference type="InterPro" id="IPR022036">
    <property type="entry name" value="DUF3605"/>
</dbReference>
<evidence type="ECO:0000313" key="2">
    <source>
        <dbReference type="Proteomes" id="UP001610335"/>
    </source>
</evidence>
<proteinExistence type="predicted"/>
<reference evidence="1 2" key="1">
    <citation type="submission" date="2024-07" db="EMBL/GenBank/DDBJ databases">
        <title>Section-level genome sequencing and comparative genomics of Aspergillus sections Usti and Cavernicolus.</title>
        <authorList>
            <consortium name="Lawrence Berkeley National Laboratory"/>
            <person name="Nybo J.L."/>
            <person name="Vesth T.C."/>
            <person name="Theobald S."/>
            <person name="Frisvad J.C."/>
            <person name="Larsen T.O."/>
            <person name="Kjaerboelling I."/>
            <person name="Rothschild-Mancinelli K."/>
            <person name="Lyhne E.K."/>
            <person name="Kogle M.E."/>
            <person name="Barry K."/>
            <person name="Clum A."/>
            <person name="Na H."/>
            <person name="Ledsgaard L."/>
            <person name="Lin J."/>
            <person name="Lipzen A."/>
            <person name="Kuo A."/>
            <person name="Riley R."/>
            <person name="Mondo S."/>
            <person name="LaButti K."/>
            <person name="Haridas S."/>
            <person name="Pangalinan J."/>
            <person name="Salamov A.A."/>
            <person name="Simmons B.A."/>
            <person name="Magnuson J.K."/>
            <person name="Chen J."/>
            <person name="Drula E."/>
            <person name="Henrissat B."/>
            <person name="Wiebenga A."/>
            <person name="Lubbers R.J."/>
            <person name="Gomes A.C."/>
            <person name="Makela M.R."/>
            <person name="Stajich J."/>
            <person name="Grigoriev I.V."/>
            <person name="Mortensen U.H."/>
            <person name="De vries R.P."/>
            <person name="Baker S.E."/>
            <person name="Andersen M.R."/>
        </authorList>
    </citation>
    <scope>NUCLEOTIDE SEQUENCE [LARGE SCALE GENOMIC DNA]</scope>
    <source>
        <strain evidence="1 2">CBS 600.67</strain>
    </source>
</reference>
<keyword evidence="2" id="KW-1185">Reference proteome</keyword>
<evidence type="ECO:0008006" key="3">
    <source>
        <dbReference type="Google" id="ProtNLM"/>
    </source>
</evidence>
<evidence type="ECO:0000313" key="1">
    <source>
        <dbReference type="EMBL" id="KAL2823686.1"/>
    </source>
</evidence>
<comment type="caution">
    <text evidence="1">The sequence shown here is derived from an EMBL/GenBank/DDBJ whole genome shotgun (WGS) entry which is preliminary data.</text>
</comment>
<name>A0ABR4I7G1_9EURO</name>
<dbReference type="Pfam" id="PF12239">
    <property type="entry name" value="DUF3605"/>
    <property type="match status" value="1"/>
</dbReference>
<dbReference type="PANTHER" id="PTHR35020">
    <property type="entry name" value="N-ACETYLGLUCOSAMINE-INDUCED PROTEIN 1"/>
    <property type="match status" value="1"/>
</dbReference>
<dbReference type="EMBL" id="JBFXLS010000050">
    <property type="protein sequence ID" value="KAL2823686.1"/>
    <property type="molecule type" value="Genomic_DNA"/>
</dbReference>
<accession>A0ABR4I7G1</accession>
<organism evidence="1 2">
    <name type="scientific">Aspergillus cavernicola</name>
    <dbReference type="NCBI Taxonomy" id="176166"/>
    <lineage>
        <taxon>Eukaryota</taxon>
        <taxon>Fungi</taxon>
        <taxon>Dikarya</taxon>
        <taxon>Ascomycota</taxon>
        <taxon>Pezizomycotina</taxon>
        <taxon>Eurotiomycetes</taxon>
        <taxon>Eurotiomycetidae</taxon>
        <taxon>Eurotiales</taxon>
        <taxon>Aspergillaceae</taxon>
        <taxon>Aspergillus</taxon>
        <taxon>Aspergillus subgen. Nidulantes</taxon>
    </lineage>
</organism>
<sequence>MSNTVATVTAVVGETWEAPRKVSTSALRSPTIKVPYWNVNTPPAQWTVKCPSFLRNQSEKNISILTTPDQQYQRQGWELVRQIVETNQIDNFQRLPSDLRRYLEYKEQIVAKYGSIMRFVVKKRLCWGEGLAEDLKPKGPPFEVEAEDIRILNNDWPYGLADGIVHLVVWTKFALEDDPTTDDLTPRARKEIDDYVQQVFCSRMTPDQVVWFKNWRSLKSVHAVEHFHVMLHKPDPAFVQQLTGGDVPWTLKDV</sequence>